<feature type="compositionally biased region" description="Pro residues" evidence="2">
    <location>
        <begin position="324"/>
        <end position="335"/>
    </location>
</feature>
<dbReference type="AlphaFoldDB" id="A0A1J4L4K0"/>
<proteinExistence type="predicted"/>
<protein>
    <submittedName>
        <fullName evidence="3">Uncharacterized protein</fullName>
    </submittedName>
</protein>
<dbReference type="RefSeq" id="XP_068369997.1">
    <property type="nucleotide sequence ID" value="XM_068513824.1"/>
</dbReference>
<evidence type="ECO:0000256" key="1">
    <source>
        <dbReference type="SAM" id="Coils"/>
    </source>
</evidence>
<dbReference type="Proteomes" id="UP000179807">
    <property type="component" value="Unassembled WGS sequence"/>
</dbReference>
<dbReference type="EMBL" id="MLAK01000065">
    <property type="protein sequence ID" value="OHT16861.1"/>
    <property type="molecule type" value="Genomic_DNA"/>
</dbReference>
<reference evidence="3" key="1">
    <citation type="submission" date="2016-10" db="EMBL/GenBank/DDBJ databases">
        <authorList>
            <person name="Benchimol M."/>
            <person name="Almeida L.G."/>
            <person name="Vasconcelos A.T."/>
            <person name="Perreira-Neves A."/>
            <person name="Rosa I.A."/>
            <person name="Tasca T."/>
            <person name="Bogo M.R."/>
            <person name="de Souza W."/>
        </authorList>
    </citation>
    <scope>NUCLEOTIDE SEQUENCE [LARGE SCALE GENOMIC DNA]</scope>
    <source>
        <strain evidence="3">K</strain>
    </source>
</reference>
<evidence type="ECO:0000313" key="3">
    <source>
        <dbReference type="EMBL" id="OHT16861.1"/>
    </source>
</evidence>
<keyword evidence="1" id="KW-0175">Coiled coil</keyword>
<sequence>MHKFDFNNSTTVPYRTQYEIDCQEQRQKRFEAAKKIYNDLSWEHHLKFEAEKEKQQQKLSYMPKSKKELEERMQEIEDLKMHLRVQRKGIGTAQRNAEEENILKIQEGKYAEQEKARIAEIAKERYRVALEELHRNENVYTPNYSVKNAKEAANERQNYNLQRFINNKNAKKINTNEDQKNGGQNILVLKPTNRITSKTIKNSRWGQIPVNEDALRYQKQLEQSEKEHKLQEKQREQRYRNRTKAAAFRAKCEKICTDLQDDVNNIKKYEIDLQLTNENLKKPASEIPMYQTYLIDDHYQKRSEAVALFLSAPEAPKPRKNAPVPLPIHALPPSPVQSDEEEDDFIDSYSVQ</sequence>
<accession>A0A1J4L4K0</accession>
<name>A0A1J4L4K0_9EUKA</name>
<feature type="coiled-coil region" evidence="1">
    <location>
        <begin position="66"/>
        <end position="116"/>
    </location>
</feature>
<dbReference type="VEuPathDB" id="TrichDB:TRFO_41524"/>
<organism evidence="3 4">
    <name type="scientific">Tritrichomonas foetus</name>
    <dbReference type="NCBI Taxonomy" id="1144522"/>
    <lineage>
        <taxon>Eukaryota</taxon>
        <taxon>Metamonada</taxon>
        <taxon>Parabasalia</taxon>
        <taxon>Tritrichomonadida</taxon>
        <taxon>Tritrichomonadidae</taxon>
        <taxon>Tritrichomonas</taxon>
    </lineage>
</organism>
<gene>
    <name evidence="3" type="ORF">TRFO_41524</name>
</gene>
<feature type="region of interest" description="Disordered" evidence="2">
    <location>
        <begin position="312"/>
        <end position="352"/>
    </location>
</feature>
<evidence type="ECO:0000256" key="2">
    <source>
        <dbReference type="SAM" id="MobiDB-lite"/>
    </source>
</evidence>
<comment type="caution">
    <text evidence="3">The sequence shown here is derived from an EMBL/GenBank/DDBJ whole genome shotgun (WGS) entry which is preliminary data.</text>
</comment>
<evidence type="ECO:0000313" key="4">
    <source>
        <dbReference type="Proteomes" id="UP000179807"/>
    </source>
</evidence>
<dbReference type="GeneID" id="94848528"/>
<keyword evidence="4" id="KW-1185">Reference proteome</keyword>